<protein>
    <submittedName>
        <fullName evidence="2">Phenylalanine--tRNA ligase alpha subunit</fullName>
    </submittedName>
</protein>
<evidence type="ECO:0000259" key="1">
    <source>
        <dbReference type="Pfam" id="PF18552"/>
    </source>
</evidence>
<reference evidence="2" key="1">
    <citation type="submission" date="2019-09" db="EMBL/GenBank/DDBJ databases">
        <title>Draft genome information of white flower Hibiscus syriacus.</title>
        <authorList>
            <person name="Kim Y.-M."/>
        </authorList>
    </citation>
    <scope>NUCLEOTIDE SEQUENCE [LARGE SCALE GENOMIC DNA]</scope>
    <source>
        <strain evidence="2">YM2019G1</strain>
    </source>
</reference>
<gene>
    <name evidence="2" type="ORF">F3Y22_tig00111061pilonHSYRG00015</name>
</gene>
<dbReference type="Gene3D" id="1.10.10.2320">
    <property type="match status" value="1"/>
</dbReference>
<dbReference type="InterPro" id="IPR040724">
    <property type="entry name" value="PheRS_DBD1"/>
</dbReference>
<sequence>MAEDAILSYLSTHEEIPNSEQFATQHGLQHNELVNVIKSLHGFHYIDAHDIKRGTWVLTEEGQKYAAQRSPEVQLFLAIPPDGTIPKDELQPSGFLQFLIHSQFRVFEYWDLYLTEMFLKFFVQHVEDKIKDLLIRVQSGQGIGKGGINSLKARKLIVAQTWKGYSVRKGPNYAPKRKKVATDLTRDNLQSYVELEFKEYNFNAKGLPAESGHLHPLLKHSPAAPSTTGDLPEDYVELVKGVHESDAFLVPIIFLPYSITTRLTNFLMHISEDICMTGKERKLTKTCCILIQLPSPLECFMLLQRFDFLSALHLSS</sequence>
<dbReference type="Gene3D" id="1.10.10.2330">
    <property type="match status" value="1"/>
</dbReference>
<comment type="caution">
    <text evidence="2">The sequence shown here is derived from an EMBL/GenBank/DDBJ whole genome shotgun (WGS) entry which is preliminary data.</text>
</comment>
<evidence type="ECO:0000313" key="2">
    <source>
        <dbReference type="EMBL" id="KAE8686441.1"/>
    </source>
</evidence>
<accession>A0A6A2Z3A4</accession>
<dbReference type="AlphaFoldDB" id="A0A6A2Z3A4"/>
<keyword evidence="2" id="KW-0436">Ligase</keyword>
<dbReference type="Pfam" id="PF18552">
    <property type="entry name" value="PheRS_DBD1"/>
    <property type="match status" value="1"/>
</dbReference>
<proteinExistence type="predicted"/>
<dbReference type="GO" id="GO:0016874">
    <property type="term" value="F:ligase activity"/>
    <property type="evidence" value="ECO:0007669"/>
    <property type="project" value="UniProtKB-KW"/>
</dbReference>
<organism evidence="2 3">
    <name type="scientific">Hibiscus syriacus</name>
    <name type="common">Rose of Sharon</name>
    <dbReference type="NCBI Taxonomy" id="106335"/>
    <lineage>
        <taxon>Eukaryota</taxon>
        <taxon>Viridiplantae</taxon>
        <taxon>Streptophyta</taxon>
        <taxon>Embryophyta</taxon>
        <taxon>Tracheophyta</taxon>
        <taxon>Spermatophyta</taxon>
        <taxon>Magnoliopsida</taxon>
        <taxon>eudicotyledons</taxon>
        <taxon>Gunneridae</taxon>
        <taxon>Pentapetalae</taxon>
        <taxon>rosids</taxon>
        <taxon>malvids</taxon>
        <taxon>Malvales</taxon>
        <taxon>Malvaceae</taxon>
        <taxon>Malvoideae</taxon>
        <taxon>Hibiscus</taxon>
    </lineage>
</organism>
<dbReference type="EMBL" id="VEPZ02001216">
    <property type="protein sequence ID" value="KAE8686441.1"/>
    <property type="molecule type" value="Genomic_DNA"/>
</dbReference>
<keyword evidence="3" id="KW-1185">Reference proteome</keyword>
<dbReference type="Gene3D" id="3.30.1370.240">
    <property type="match status" value="1"/>
</dbReference>
<evidence type="ECO:0000313" key="3">
    <source>
        <dbReference type="Proteomes" id="UP000436088"/>
    </source>
</evidence>
<feature type="domain" description="PheRS DNA binding" evidence="1">
    <location>
        <begin position="4"/>
        <end position="53"/>
    </location>
</feature>
<dbReference type="Proteomes" id="UP000436088">
    <property type="component" value="Unassembled WGS sequence"/>
</dbReference>
<name>A0A6A2Z3A4_HIBSY</name>